<dbReference type="EMBL" id="JBFDAA010000004">
    <property type="protein sequence ID" value="KAL1137753.1"/>
    <property type="molecule type" value="Genomic_DNA"/>
</dbReference>
<reference evidence="2 3" key="1">
    <citation type="submission" date="2024-07" db="EMBL/GenBank/DDBJ databases">
        <title>Chromosome-level genome assembly of the water stick insect Ranatra chinensis (Heteroptera: Nepidae).</title>
        <authorList>
            <person name="Liu X."/>
        </authorList>
    </citation>
    <scope>NUCLEOTIDE SEQUENCE [LARGE SCALE GENOMIC DNA]</scope>
    <source>
        <strain evidence="2">Cailab_2021Rc</strain>
        <tissue evidence="2">Muscle</tissue>
    </source>
</reference>
<dbReference type="InterPro" id="IPR003533">
    <property type="entry name" value="Doublecortin_dom"/>
</dbReference>
<sequence>VTFFRNGDPYFPGLEFRFRPGRDVGTLEALLDKLSVRMDLPRGARYIFSMDGERKLALEELEDGAAYVVSSYKTFKVRTKARATEDFFKVIFHNLIKKLLTLKYSEIYPTLLRIK</sequence>
<dbReference type="Proteomes" id="UP001558652">
    <property type="component" value="Unassembled WGS sequence"/>
</dbReference>
<evidence type="ECO:0000259" key="1">
    <source>
        <dbReference type="PROSITE" id="PS50309"/>
    </source>
</evidence>
<dbReference type="SMART" id="SM00537">
    <property type="entry name" value="DCX"/>
    <property type="match status" value="1"/>
</dbReference>
<protein>
    <recommendedName>
        <fullName evidence="1">Doublecortin domain-containing protein</fullName>
    </recommendedName>
</protein>
<gene>
    <name evidence="2" type="ORF">AAG570_009449</name>
</gene>
<comment type="caution">
    <text evidence="2">The sequence shown here is derived from an EMBL/GenBank/DDBJ whole genome shotgun (WGS) entry which is preliminary data.</text>
</comment>
<dbReference type="Pfam" id="PF03607">
    <property type="entry name" value="DCX"/>
    <property type="match status" value="1"/>
</dbReference>
<dbReference type="PROSITE" id="PS50309">
    <property type="entry name" value="DC"/>
    <property type="match status" value="1"/>
</dbReference>
<evidence type="ECO:0000313" key="3">
    <source>
        <dbReference type="Proteomes" id="UP001558652"/>
    </source>
</evidence>
<dbReference type="AlphaFoldDB" id="A0ABD0ZA79"/>
<dbReference type="Gene3D" id="3.10.20.230">
    <property type="entry name" value="Doublecortin domain"/>
    <property type="match status" value="1"/>
</dbReference>
<feature type="domain" description="Doublecortin" evidence="1">
    <location>
        <begin position="1"/>
        <end position="76"/>
    </location>
</feature>
<name>A0ABD0ZA79_9HEMI</name>
<keyword evidence="3" id="KW-1185">Reference proteome</keyword>
<organism evidence="2 3">
    <name type="scientific">Ranatra chinensis</name>
    <dbReference type="NCBI Taxonomy" id="642074"/>
    <lineage>
        <taxon>Eukaryota</taxon>
        <taxon>Metazoa</taxon>
        <taxon>Ecdysozoa</taxon>
        <taxon>Arthropoda</taxon>
        <taxon>Hexapoda</taxon>
        <taxon>Insecta</taxon>
        <taxon>Pterygota</taxon>
        <taxon>Neoptera</taxon>
        <taxon>Paraneoptera</taxon>
        <taxon>Hemiptera</taxon>
        <taxon>Heteroptera</taxon>
        <taxon>Panheteroptera</taxon>
        <taxon>Nepomorpha</taxon>
        <taxon>Nepidae</taxon>
        <taxon>Ranatrinae</taxon>
        <taxon>Ranatra</taxon>
    </lineage>
</organism>
<proteinExistence type="predicted"/>
<dbReference type="InterPro" id="IPR036572">
    <property type="entry name" value="Doublecortin_dom_sf"/>
</dbReference>
<feature type="non-terminal residue" evidence="2">
    <location>
        <position position="1"/>
    </location>
</feature>
<accession>A0ABD0ZA79</accession>
<evidence type="ECO:0000313" key="2">
    <source>
        <dbReference type="EMBL" id="KAL1137753.1"/>
    </source>
</evidence>
<dbReference type="SUPFAM" id="SSF89837">
    <property type="entry name" value="Doublecortin (DC)"/>
    <property type="match status" value="1"/>
</dbReference>